<feature type="chain" id="PRO_5041394960" description="Lipoprotein" evidence="2">
    <location>
        <begin position="23"/>
        <end position="119"/>
    </location>
</feature>
<dbReference type="AlphaFoldDB" id="A0AA35UJJ6"/>
<name>A0AA35UJJ6_METCP</name>
<evidence type="ECO:0000256" key="1">
    <source>
        <dbReference type="SAM" id="Coils"/>
    </source>
</evidence>
<dbReference type="RefSeq" id="WP_026597577.1">
    <property type="nucleotide sequence ID" value="NZ_CP079096.1"/>
</dbReference>
<reference evidence="3" key="1">
    <citation type="submission" date="2023-03" db="EMBL/GenBank/DDBJ databases">
        <authorList>
            <person name="Pearce D."/>
        </authorList>
    </citation>
    <scope>NUCLEOTIDE SEQUENCE</scope>
    <source>
        <strain evidence="3">Mc</strain>
    </source>
</reference>
<keyword evidence="2" id="KW-0732">Signal</keyword>
<feature type="coiled-coil region" evidence="1">
    <location>
        <begin position="48"/>
        <end position="75"/>
    </location>
</feature>
<evidence type="ECO:0000313" key="3">
    <source>
        <dbReference type="EMBL" id="CAI8860568.1"/>
    </source>
</evidence>
<dbReference type="PROSITE" id="PS51257">
    <property type="entry name" value="PROKAR_LIPOPROTEIN"/>
    <property type="match status" value="1"/>
</dbReference>
<feature type="signal peptide" evidence="2">
    <location>
        <begin position="1"/>
        <end position="22"/>
    </location>
</feature>
<protein>
    <recommendedName>
        <fullName evidence="5">Lipoprotein</fullName>
    </recommendedName>
</protein>
<accession>A0AA35UJJ6</accession>
<evidence type="ECO:0008006" key="5">
    <source>
        <dbReference type="Google" id="ProtNLM"/>
    </source>
</evidence>
<sequence>MNKMIKTLVPVAIVLGMLASCAQPNLHPMDMTAAVQSAKTRADHEALAAHYEQAAQEAVSKIDEHKKLLEQYKTRGYLYGKQALNLQSHCEAIIRSYQQIANANSEMAKTHRQLAESAN</sequence>
<dbReference type="EMBL" id="OX458332">
    <property type="protein sequence ID" value="CAI8860568.1"/>
    <property type="molecule type" value="Genomic_DNA"/>
</dbReference>
<gene>
    <name evidence="3" type="ORF">MCNOR_2673</name>
</gene>
<evidence type="ECO:0000313" key="4">
    <source>
        <dbReference type="Proteomes" id="UP001158598"/>
    </source>
</evidence>
<organism evidence="3 4">
    <name type="scientific">Methylococcus capsulatus</name>
    <dbReference type="NCBI Taxonomy" id="414"/>
    <lineage>
        <taxon>Bacteria</taxon>
        <taxon>Pseudomonadati</taxon>
        <taxon>Pseudomonadota</taxon>
        <taxon>Gammaproteobacteria</taxon>
        <taxon>Methylococcales</taxon>
        <taxon>Methylococcaceae</taxon>
        <taxon>Methylococcus</taxon>
    </lineage>
</organism>
<dbReference type="Proteomes" id="UP001158598">
    <property type="component" value="Chromosome"/>
</dbReference>
<proteinExistence type="predicted"/>
<keyword evidence="1" id="KW-0175">Coiled coil</keyword>
<evidence type="ECO:0000256" key="2">
    <source>
        <dbReference type="SAM" id="SignalP"/>
    </source>
</evidence>